<proteinExistence type="inferred from homology"/>
<evidence type="ECO:0000256" key="10">
    <source>
        <dbReference type="ARBA" id="ARBA00023186"/>
    </source>
</evidence>
<dbReference type="PROSITE" id="PS51257">
    <property type="entry name" value="PROKAR_LIPOPROTEIN"/>
    <property type="match status" value="1"/>
</dbReference>
<dbReference type="Pfam" id="PF03550">
    <property type="entry name" value="LolB"/>
    <property type="match status" value="1"/>
</dbReference>
<keyword evidence="10" id="KW-0143">Chaperone</keyword>
<evidence type="ECO:0000313" key="15">
    <source>
        <dbReference type="EMBL" id="CUI75216.1"/>
    </source>
</evidence>
<evidence type="ECO:0000256" key="4">
    <source>
        <dbReference type="ARBA" id="ARBA00016202"/>
    </source>
</evidence>
<dbReference type="CDD" id="cd16326">
    <property type="entry name" value="LolB"/>
    <property type="match status" value="1"/>
</dbReference>
<comment type="subcellular location">
    <subcellularLocation>
        <location evidence="1">Cell outer membrane</location>
        <topology evidence="1">Lipid-anchor</topology>
    </subcellularLocation>
</comment>
<evidence type="ECO:0000256" key="9">
    <source>
        <dbReference type="ARBA" id="ARBA00023139"/>
    </source>
</evidence>
<gene>
    <name evidence="15" type="primary">lolB</name>
    <name evidence="14" type="ORF">BBN53_18065</name>
    <name evidence="15" type="ORF">ERS370011_02070</name>
</gene>
<keyword evidence="9" id="KW-0564">Palmitate</keyword>
<evidence type="ECO:0000256" key="13">
    <source>
        <dbReference type="SAM" id="SignalP"/>
    </source>
</evidence>
<evidence type="ECO:0000256" key="2">
    <source>
        <dbReference type="ARBA" id="ARBA00009696"/>
    </source>
</evidence>
<evidence type="ECO:0000256" key="1">
    <source>
        <dbReference type="ARBA" id="ARBA00004459"/>
    </source>
</evidence>
<dbReference type="NCBIfam" id="TIGR00548">
    <property type="entry name" value="lolB"/>
    <property type="match status" value="1"/>
</dbReference>
<dbReference type="EMBL" id="CYTV01000004">
    <property type="protein sequence ID" value="CUI75216.1"/>
    <property type="molecule type" value="Genomic_DNA"/>
</dbReference>
<dbReference type="OrthoDB" id="5296388at2"/>
<sequence>MSARRDWLARGARLGLALSLGVIAACTSLPKSQGVAGDTFARSGRFAITATEVDGRQQAVQGGFSWQDNGREYVLDLTNPLGSTEARVQGGPGSALLTRANGSRLQAADPDTLAEDALGSPVPVSGLRDWLRGRLASQPEAQAVQRDEAGRLTGFEQGGWSARLSRYDNAGPQLLMLERQEPGRRIVVRLVVNPVSAP</sequence>
<evidence type="ECO:0000256" key="5">
    <source>
        <dbReference type="ARBA" id="ARBA00022448"/>
    </source>
</evidence>
<keyword evidence="12 15" id="KW-0449">Lipoprotein</keyword>
<accession>A0A0J6BQA0</accession>
<keyword evidence="7" id="KW-0653">Protein transport</keyword>
<protein>
    <recommendedName>
        <fullName evidence="4">Outer-membrane lipoprotein LolB</fullName>
    </recommendedName>
</protein>
<evidence type="ECO:0000256" key="6">
    <source>
        <dbReference type="ARBA" id="ARBA00022729"/>
    </source>
</evidence>
<comment type="subunit">
    <text evidence="3">Monomer.</text>
</comment>
<evidence type="ECO:0000256" key="8">
    <source>
        <dbReference type="ARBA" id="ARBA00023136"/>
    </source>
</evidence>
<keyword evidence="17" id="KW-1185">Reference proteome</keyword>
<dbReference type="RefSeq" id="WP_043212219.1">
    <property type="nucleotide sequence ID" value="NZ_CAJGUP010000196.1"/>
</dbReference>
<dbReference type="EMBL" id="CP016440">
    <property type="protein sequence ID" value="ANY17617.1"/>
    <property type="molecule type" value="Genomic_DNA"/>
</dbReference>
<dbReference type="GO" id="GO:0015031">
    <property type="term" value="P:protein transport"/>
    <property type="evidence" value="ECO:0007669"/>
    <property type="project" value="UniProtKB-KW"/>
</dbReference>
<evidence type="ECO:0000313" key="14">
    <source>
        <dbReference type="EMBL" id="ANY17617.1"/>
    </source>
</evidence>
<dbReference type="AlphaFoldDB" id="A0A0J6BQA0"/>
<comment type="similarity">
    <text evidence="2">Belongs to the LolB family.</text>
</comment>
<dbReference type="Gene3D" id="2.50.20.10">
    <property type="entry name" value="Lipoprotein localisation LolA/LolB/LppX"/>
    <property type="match status" value="1"/>
</dbReference>
<dbReference type="InterPro" id="IPR029046">
    <property type="entry name" value="LolA/LolB/LppX"/>
</dbReference>
<evidence type="ECO:0000256" key="12">
    <source>
        <dbReference type="ARBA" id="ARBA00023288"/>
    </source>
</evidence>
<reference evidence="14 17" key="2">
    <citation type="submission" date="2016-07" db="EMBL/GenBank/DDBJ databases">
        <title>Complete genome sequences of Bordetella pseudohinzii.</title>
        <authorList>
            <person name="Spilker T."/>
            <person name="Darrah R."/>
            <person name="LiPuma J.J."/>
        </authorList>
    </citation>
    <scope>NUCLEOTIDE SEQUENCE [LARGE SCALE GENOMIC DNA]</scope>
    <source>
        <strain evidence="14 17">HI4681</strain>
    </source>
</reference>
<feature type="signal peptide" evidence="13">
    <location>
        <begin position="1"/>
        <end position="24"/>
    </location>
</feature>
<dbReference type="SUPFAM" id="SSF89392">
    <property type="entry name" value="Prokaryotic lipoproteins and lipoprotein localization factors"/>
    <property type="match status" value="1"/>
</dbReference>
<accession>A0A0M7F2A6</accession>
<dbReference type="KEGG" id="bpdz:BBN53_18065"/>
<evidence type="ECO:0000256" key="11">
    <source>
        <dbReference type="ARBA" id="ARBA00023237"/>
    </source>
</evidence>
<evidence type="ECO:0000313" key="17">
    <source>
        <dbReference type="Proteomes" id="UP000092950"/>
    </source>
</evidence>
<keyword evidence="11" id="KW-0998">Cell outer membrane</keyword>
<dbReference type="InterPro" id="IPR004565">
    <property type="entry name" value="OM_lipoprot_LolB"/>
</dbReference>
<feature type="chain" id="PRO_5005268032" description="Outer-membrane lipoprotein LolB" evidence="13">
    <location>
        <begin position="25"/>
        <end position="198"/>
    </location>
</feature>
<keyword evidence="5" id="KW-0813">Transport</keyword>
<dbReference type="Proteomes" id="UP000053096">
    <property type="component" value="Unassembled WGS sequence"/>
</dbReference>
<dbReference type="Proteomes" id="UP000092950">
    <property type="component" value="Chromosome"/>
</dbReference>
<organism evidence="15 16">
    <name type="scientific">Bordetella pseudohinzii</name>
    <dbReference type="NCBI Taxonomy" id="1331258"/>
    <lineage>
        <taxon>Bacteria</taxon>
        <taxon>Pseudomonadati</taxon>
        <taxon>Pseudomonadota</taxon>
        <taxon>Betaproteobacteria</taxon>
        <taxon>Burkholderiales</taxon>
        <taxon>Alcaligenaceae</taxon>
        <taxon>Bordetella</taxon>
    </lineage>
</organism>
<reference evidence="15 16" key="1">
    <citation type="submission" date="2015-09" db="EMBL/GenBank/DDBJ databases">
        <authorList>
            <person name="Jackson K.R."/>
            <person name="Lunt B.L."/>
            <person name="Fisher J.N.B."/>
            <person name="Gardner A.V."/>
            <person name="Bailey M.E."/>
            <person name="Deus L.M."/>
            <person name="Earl A.S."/>
            <person name="Gibby P.D."/>
            <person name="Hartmann K.A."/>
            <person name="Liu J.E."/>
            <person name="Manci A.M."/>
            <person name="Nielsen D.A."/>
            <person name="Solomon M.B."/>
            <person name="Breakwell D.P."/>
            <person name="Burnett S.H."/>
            <person name="Grose J.H."/>
        </authorList>
    </citation>
    <scope>NUCLEOTIDE SEQUENCE [LARGE SCALE GENOMIC DNA]</scope>
    <source>
        <strain evidence="15 16">2789STDY5608636</strain>
    </source>
</reference>
<evidence type="ECO:0000256" key="3">
    <source>
        <dbReference type="ARBA" id="ARBA00011245"/>
    </source>
</evidence>
<evidence type="ECO:0000313" key="16">
    <source>
        <dbReference type="Proteomes" id="UP000053096"/>
    </source>
</evidence>
<keyword evidence="8" id="KW-0472">Membrane</keyword>
<evidence type="ECO:0000256" key="7">
    <source>
        <dbReference type="ARBA" id="ARBA00022927"/>
    </source>
</evidence>
<keyword evidence="6 13" id="KW-0732">Signal</keyword>
<dbReference type="GO" id="GO:0009279">
    <property type="term" value="C:cell outer membrane"/>
    <property type="evidence" value="ECO:0007669"/>
    <property type="project" value="UniProtKB-SubCell"/>
</dbReference>
<name>A0A0J6BQA0_9BORD</name>